<feature type="coiled-coil region" evidence="8">
    <location>
        <begin position="2240"/>
        <end position="2267"/>
    </location>
</feature>
<sequence>MLSQIFASINHLTSSAPNAPPGAASNSVVFLVKMSYVELYNNSFRNLLEDVVGSTSASPAAKFKRDRTSKIEVRESPSTGTFLFGPRNLNHNITTPSQATSLIAAGAANRSTAATNCNDSSSRSHSILTIHVESQLSMPGADLKELRMGKLHLVDLAGSERVSASGATGQTLTETQSSLHQISSDIEGLKQRLQQRALEFEHLSSLKYQSKEENKLLKQKLQEMEAANNREKQELEENLNSVIHNSKSHLAAQQQQFTTLQTKLASQLTKYQNKVLQQQKEITTLKKTVDALEKMSTGSTATNTEIEQMQAVLDAWQSQATTAHEQLKTTSGNLKALTATHHKTRNDLEKVKAEYDEVRSQLEIYTAHSTLQDVSASIDTLTADLATLSSTKASMEESISTLKSEISQAKKSEAELVALAESTTASYSAAANTALNTKNKTIQQYQSTIATLKSELAAKTSKVVTSNDELSALKKKMAESNSSLSRQLKDSSNDIESLRRTSKTSSETISSLKASLQTKTQQLEALRSETSGVNETIAALQGQFSGVVKEKDEAIKKLEKEKGALTATNEEVLGQLNRFQSALDTVQADAQGIIAQRDSEIAELKAQLDSTTTVSSSTVSEIQTKLNASQAQRVQLKSAMQQAKKEMEGLKQKAKADIEALTSKGKKQVADLERTATKNERILQQYSKKLEDATNKSKGKTEEITGLKKQLTEANQKLLSTSKDKEKLAAEVTSTKSDLSLATSQCEKVLAEVNKQTSQLSAKHKEEVESLEKKISEAAESSSALAGTHREEMSKVTAGLQAEHEASTQKLRAELESATSALEAASTKFDKLREQLTQKHAMDIIEAVKGTNKENSTKNLKELNALQDTHRGELEALKKQQSTHIDELQSTLKSNYETRVESYKNEIERQVSEASSKDSQLAIHLRRVKELEGNLDAAEKDMAATVESMRASLDAAEKEKVATMEAMKAAHSDAAEDLKSSHERNVNEMKKQHIVEHAAQKTTLEAKLAEAKNSHREEMRKSSEVHKRELQEQMDLLKSSVTDQFDSKLMNTLKETNERHHEELASMRENHENTVKNLLESNEQLTEQLKAKHAGEIKELTTKHRSDLQELSEKHAKEMKDTTAEHNSATSKLLVAHEKSISETEKSLKEEKKNHAEALEALKVEVQETGESASAVHEAELAKIRGEHREEVENLAKTHDNFIASLNASHSSALSNNKQGLIKLLDEQSKDFEVERSNFKTGLAKHEKVAEDLRTEISNLKISHECEVEKLTNELKSKVNATNSDFKGKFEVLKATHEQGLAELNLKHQKEKNELTVGLQKEIKEEIARGHSEDITRLKVAHQTEMNELINKHKSAVDDKESVLARLKEEHTGMVTLLKQSNEKKFNQLVDTHDQQMSVLQNKLKAAQEESESQVGNLQLQLQQLDNQYEDTSKTHGQLIQQWRDLQDQLTNIQQKHEVEVEGLMEHKLELELANGTIVEEVKKLKSEVEGLTGERDGAKRTSAILEEQKGMVEGDFESKLRTKNEQFAETLSDFKKIMASKDAANRETVEELESCHRLEMESARKATDASLLDKVKVEKKALAAEKFREGGNAARNGVCDLFLSALEDFDASKGLTNVKSIFVNDKETDFGESDCAGIVDAVKSWAVKKENKLKSLSEKIKDLERRTEEGVEGDRKKEIAVVKAWEEEVDKLRVEWDLKLAAKVFVSAYRGCRLWGNKAKVSRGFGKWKAAAVVSKVEDSRRGDFADFRKKTNFARGIEKLEFVVKNVDCLLLIKVMKGWMRFVEMEKDRERDLEERSLVARGEVRDAKAEEGFESVDEGYHFDETGDGNISMTSTIATNEVPVRSALQRSPENIKALKRQLAHEKAARKAILAKAAEKWTSPSKETGNDFEDDINKAVLEGNGKEVGLLLRGGSRNGSDPLLGRMLLLHRCVSGFHFHGNQGLLLGALEVLLNYGFDINAEDKHGNTILHKCLQVCTSNVIISVLKFLLKRGIDVNAVNESGETGIHVEIRRMRSKSVEVLGLLFDYRARTDLVARDGESQLGLVLKYAQKKGTGEVGVEGGSLASGANNSGFGSVRTTNTRGGAGGEHGGRNFWVRVALTLLRNGATWDRDWKDRRGRNQLMMLFTAPPPPIGDANSHREVLKLCLSSRAFDLNATDKDGRTALFLFCLRESAMSKGACISSLGILEDLVGAGADINVVDVEGTGILNITGVGRDSGMDLLMPSLVEALNGNSTRYSKDVRNVVNELQAKKERLAEERRRAHGRSRRVQVFEGDGVSTPTRRRREGGGRGEVNKEPPVSIFRTPTTGKKLMGAVKGGLGGGTPKGEVGKLWERSAGKDYSSRLNSMR</sequence>
<dbReference type="Gene3D" id="1.25.40.20">
    <property type="entry name" value="Ankyrin repeat-containing domain"/>
    <property type="match status" value="2"/>
</dbReference>
<keyword evidence="3" id="KW-0547">Nucleotide-binding</keyword>
<feature type="region of interest" description="Disordered" evidence="9">
    <location>
        <begin position="2277"/>
        <end position="2350"/>
    </location>
</feature>
<evidence type="ECO:0000256" key="1">
    <source>
        <dbReference type="ARBA" id="ARBA00004496"/>
    </source>
</evidence>
<keyword evidence="2" id="KW-0963">Cytoplasm</keyword>
<comment type="subcellular location">
    <subcellularLocation>
        <location evidence="1">Cytoplasm</location>
    </subcellularLocation>
</comment>
<dbReference type="InterPro" id="IPR027417">
    <property type="entry name" value="P-loop_NTPase"/>
</dbReference>
<keyword evidence="4" id="KW-0067">ATP-binding</keyword>
<gene>
    <name evidence="11" type="ORF">TrRE_jg13319</name>
</gene>
<comment type="caution">
    <text evidence="7">Lacks conserved residue(s) required for the propagation of feature annotation.</text>
</comment>
<dbReference type="SMART" id="SM00129">
    <property type="entry name" value="KISc"/>
    <property type="match status" value="1"/>
</dbReference>
<feature type="coiled-coil region" evidence="8">
    <location>
        <begin position="334"/>
        <end position="368"/>
    </location>
</feature>
<feature type="compositionally biased region" description="Gly residues" evidence="9">
    <location>
        <begin position="2317"/>
        <end position="2326"/>
    </location>
</feature>
<keyword evidence="12" id="KW-1185">Reference proteome</keyword>
<feature type="coiled-coil region" evidence="8">
    <location>
        <begin position="1350"/>
        <end position="1442"/>
    </location>
</feature>
<reference evidence="11" key="1">
    <citation type="submission" date="2022-07" db="EMBL/GenBank/DDBJ databases">
        <title>Genome analysis of Parmales, a sister group of diatoms, reveals the evolutionary specialization of diatoms from phago-mixotrophs to photoautotrophs.</title>
        <authorList>
            <person name="Ban H."/>
            <person name="Sato S."/>
            <person name="Yoshikawa S."/>
            <person name="Kazumasa Y."/>
            <person name="Nakamura Y."/>
            <person name="Ichinomiya M."/>
            <person name="Saitoh K."/>
            <person name="Sato N."/>
            <person name="Blanc-Mathieu R."/>
            <person name="Endo H."/>
            <person name="Kuwata A."/>
            <person name="Ogata H."/>
        </authorList>
    </citation>
    <scope>NUCLEOTIDE SEQUENCE</scope>
</reference>
<evidence type="ECO:0000313" key="12">
    <source>
        <dbReference type="Proteomes" id="UP001165082"/>
    </source>
</evidence>
<feature type="coiled-coil region" evidence="8">
    <location>
        <begin position="1050"/>
        <end position="1088"/>
    </location>
</feature>
<dbReference type="OrthoDB" id="2289094at2759"/>
<dbReference type="PANTHER" id="PTHR47969:SF15">
    <property type="entry name" value="CHROMOSOME-ASSOCIATED KINESIN KIF4A-RELATED"/>
    <property type="match status" value="1"/>
</dbReference>
<dbReference type="GO" id="GO:0005875">
    <property type="term" value="C:microtubule associated complex"/>
    <property type="evidence" value="ECO:0007669"/>
    <property type="project" value="TreeGrafter"/>
</dbReference>
<dbReference type="GO" id="GO:0005524">
    <property type="term" value="F:ATP binding"/>
    <property type="evidence" value="ECO:0007669"/>
    <property type="project" value="UniProtKB-KW"/>
</dbReference>
<feature type="compositionally biased region" description="Basic and acidic residues" evidence="9">
    <location>
        <begin position="2288"/>
        <end position="2297"/>
    </location>
</feature>
<feature type="coiled-coil region" evidence="8">
    <location>
        <begin position="1647"/>
        <end position="1696"/>
    </location>
</feature>
<dbReference type="InterPro" id="IPR036961">
    <property type="entry name" value="Kinesin_motor_dom_sf"/>
</dbReference>
<dbReference type="InterPro" id="IPR001752">
    <property type="entry name" value="Kinesin_motor_dom"/>
</dbReference>
<dbReference type="Gene3D" id="3.40.850.10">
    <property type="entry name" value="Kinesin motor domain"/>
    <property type="match status" value="1"/>
</dbReference>
<dbReference type="InterPro" id="IPR002110">
    <property type="entry name" value="Ankyrin_rpt"/>
</dbReference>
<evidence type="ECO:0000256" key="3">
    <source>
        <dbReference type="ARBA" id="ARBA00022741"/>
    </source>
</evidence>
<dbReference type="PRINTS" id="PR00380">
    <property type="entry name" value="KINESINHEAVY"/>
</dbReference>
<keyword evidence="6" id="KW-0040">ANK repeat</keyword>
<protein>
    <recommendedName>
        <fullName evidence="10">Kinesin motor domain-containing protein</fullName>
    </recommendedName>
</protein>
<feature type="region of interest" description="Disordered" evidence="9">
    <location>
        <begin position="771"/>
        <end position="805"/>
    </location>
</feature>
<keyword evidence="5 8" id="KW-0175">Coiled coil</keyword>
<dbReference type="GO" id="GO:0008017">
    <property type="term" value="F:microtubule binding"/>
    <property type="evidence" value="ECO:0007669"/>
    <property type="project" value="InterPro"/>
</dbReference>
<feature type="region of interest" description="Disordered" evidence="9">
    <location>
        <begin position="477"/>
        <end position="510"/>
    </location>
</feature>
<feature type="coiled-coil region" evidence="8">
    <location>
        <begin position="1134"/>
        <end position="1169"/>
    </location>
</feature>
<feature type="coiled-coil region" evidence="8">
    <location>
        <begin position="972"/>
        <end position="1021"/>
    </location>
</feature>
<feature type="coiled-coil region" evidence="8">
    <location>
        <begin position="207"/>
        <end position="241"/>
    </location>
</feature>
<dbReference type="InterPro" id="IPR027640">
    <property type="entry name" value="Kinesin-like_fam"/>
</dbReference>
<dbReference type="Proteomes" id="UP001165082">
    <property type="component" value="Unassembled WGS sequence"/>
</dbReference>
<dbReference type="InterPro" id="IPR036770">
    <property type="entry name" value="Ankyrin_rpt-contain_sf"/>
</dbReference>
<dbReference type="GO" id="GO:0003777">
    <property type="term" value="F:microtubule motor activity"/>
    <property type="evidence" value="ECO:0007669"/>
    <property type="project" value="InterPro"/>
</dbReference>
<dbReference type="GO" id="GO:0051231">
    <property type="term" value="P:spindle elongation"/>
    <property type="evidence" value="ECO:0007669"/>
    <property type="project" value="TreeGrafter"/>
</dbReference>
<comment type="similarity">
    <text evidence="7">Belongs to the TRAFAC class myosin-kinesin ATPase superfamily. Kinesin family.</text>
</comment>
<feature type="coiled-coil region" evidence="8">
    <location>
        <begin position="268"/>
        <end position="295"/>
    </location>
</feature>
<dbReference type="PROSITE" id="PS00411">
    <property type="entry name" value="KINESIN_MOTOR_1"/>
    <property type="match status" value="1"/>
</dbReference>
<dbReference type="Pfam" id="PF00225">
    <property type="entry name" value="Kinesin"/>
    <property type="match status" value="1"/>
</dbReference>
<evidence type="ECO:0000256" key="8">
    <source>
        <dbReference type="SAM" id="Coils"/>
    </source>
</evidence>
<evidence type="ECO:0000256" key="9">
    <source>
        <dbReference type="SAM" id="MobiDB-lite"/>
    </source>
</evidence>
<feature type="coiled-coil region" evidence="8">
    <location>
        <begin position="808"/>
        <end position="835"/>
    </location>
</feature>
<feature type="compositionally biased region" description="Basic and acidic residues" evidence="9">
    <location>
        <begin position="2329"/>
        <end position="2343"/>
    </location>
</feature>
<dbReference type="GO" id="GO:0005737">
    <property type="term" value="C:cytoplasm"/>
    <property type="evidence" value="ECO:0007669"/>
    <property type="project" value="UniProtKB-SubCell"/>
</dbReference>
<evidence type="ECO:0000256" key="2">
    <source>
        <dbReference type="ARBA" id="ARBA00022490"/>
    </source>
</evidence>
<dbReference type="EMBL" id="BRXZ01000135">
    <property type="protein sequence ID" value="GMI05924.1"/>
    <property type="molecule type" value="Genomic_DNA"/>
</dbReference>
<accession>A0A9W7CJS5</accession>
<proteinExistence type="inferred from homology"/>
<dbReference type="SUPFAM" id="SSF52540">
    <property type="entry name" value="P-loop containing nucleoside triphosphate hydrolases"/>
    <property type="match status" value="1"/>
</dbReference>
<dbReference type="GO" id="GO:0007018">
    <property type="term" value="P:microtubule-based movement"/>
    <property type="evidence" value="ECO:0007669"/>
    <property type="project" value="InterPro"/>
</dbReference>
<feature type="domain" description="Kinesin motor" evidence="10">
    <location>
        <begin position="1"/>
        <end position="177"/>
    </location>
</feature>
<feature type="coiled-coil region" evidence="8">
    <location>
        <begin position="860"/>
        <end position="948"/>
    </location>
</feature>
<evidence type="ECO:0000313" key="11">
    <source>
        <dbReference type="EMBL" id="GMI05924.1"/>
    </source>
</evidence>
<comment type="caution">
    <text evidence="11">The sequence shown here is derived from an EMBL/GenBank/DDBJ whole genome shotgun (WGS) entry which is preliminary data.</text>
</comment>
<dbReference type="GO" id="GO:0007052">
    <property type="term" value="P:mitotic spindle organization"/>
    <property type="evidence" value="ECO:0007669"/>
    <property type="project" value="TreeGrafter"/>
</dbReference>
<name>A0A9W7CJS5_9STRA</name>
<dbReference type="PROSITE" id="PS50067">
    <property type="entry name" value="KINESIN_MOTOR_2"/>
    <property type="match status" value="1"/>
</dbReference>
<dbReference type="PROSITE" id="PS50088">
    <property type="entry name" value="ANK_REPEAT"/>
    <property type="match status" value="1"/>
</dbReference>
<dbReference type="Gene3D" id="1.10.287.1490">
    <property type="match status" value="2"/>
</dbReference>
<evidence type="ECO:0000256" key="5">
    <source>
        <dbReference type="ARBA" id="ARBA00023054"/>
    </source>
</evidence>
<evidence type="ECO:0000256" key="7">
    <source>
        <dbReference type="PROSITE-ProRule" id="PRU00283"/>
    </source>
</evidence>
<evidence type="ECO:0000256" key="6">
    <source>
        <dbReference type="PROSITE-ProRule" id="PRU00023"/>
    </source>
</evidence>
<evidence type="ECO:0000259" key="10">
    <source>
        <dbReference type="PROSITE" id="PS50067"/>
    </source>
</evidence>
<dbReference type="PANTHER" id="PTHR47969">
    <property type="entry name" value="CHROMOSOME-ASSOCIATED KINESIN KIF4A-RELATED"/>
    <property type="match status" value="1"/>
</dbReference>
<dbReference type="InterPro" id="IPR019821">
    <property type="entry name" value="Kinesin_motor_CS"/>
</dbReference>
<evidence type="ECO:0000256" key="4">
    <source>
        <dbReference type="ARBA" id="ARBA00022840"/>
    </source>
</evidence>
<organism evidence="11 12">
    <name type="scientific">Triparma retinervis</name>
    <dbReference type="NCBI Taxonomy" id="2557542"/>
    <lineage>
        <taxon>Eukaryota</taxon>
        <taxon>Sar</taxon>
        <taxon>Stramenopiles</taxon>
        <taxon>Ochrophyta</taxon>
        <taxon>Bolidophyceae</taxon>
        <taxon>Parmales</taxon>
        <taxon>Triparmaceae</taxon>
        <taxon>Triparma</taxon>
    </lineage>
</organism>
<feature type="compositionally biased region" description="Basic and acidic residues" evidence="9">
    <location>
        <begin position="487"/>
        <end position="499"/>
    </location>
</feature>
<feature type="repeat" description="ANK" evidence="6">
    <location>
        <begin position="1966"/>
        <end position="2002"/>
    </location>
</feature>
<dbReference type="SUPFAM" id="SSF48403">
    <property type="entry name" value="Ankyrin repeat"/>
    <property type="match status" value="1"/>
</dbReference>
<dbReference type="SMART" id="SM00248">
    <property type="entry name" value="ANK"/>
    <property type="match status" value="6"/>
</dbReference>